<dbReference type="Pfam" id="PF25917">
    <property type="entry name" value="BSH_RND"/>
    <property type="match status" value="1"/>
</dbReference>
<dbReference type="InterPro" id="IPR050739">
    <property type="entry name" value="MFP"/>
</dbReference>
<keyword evidence="2 6" id="KW-0812">Transmembrane</keyword>
<dbReference type="STRING" id="1280952.HJA_17003"/>
<dbReference type="PATRIC" id="fig|1280952.3.peg.3400"/>
<gene>
    <name evidence="9" type="ORF">HJA_17003</name>
</gene>
<dbReference type="Gene3D" id="2.40.30.170">
    <property type="match status" value="1"/>
</dbReference>
<keyword evidence="4 6" id="KW-0472">Membrane</keyword>
<dbReference type="GO" id="GO:0016020">
    <property type="term" value="C:membrane"/>
    <property type="evidence" value="ECO:0007669"/>
    <property type="project" value="UniProtKB-SubCell"/>
</dbReference>
<dbReference type="InterPro" id="IPR058625">
    <property type="entry name" value="MdtA-like_BSH"/>
</dbReference>
<evidence type="ECO:0000313" key="9">
    <source>
        <dbReference type="EMBL" id="KCZ83311.1"/>
    </source>
</evidence>
<proteinExistence type="predicted"/>
<feature type="domain" description="Multidrug resistance protein MdtA-like barrel-sandwich hybrid" evidence="7">
    <location>
        <begin position="70"/>
        <end position="273"/>
    </location>
</feature>
<dbReference type="RefSeq" id="WP_035584773.1">
    <property type="nucleotide sequence ID" value="NZ_ARYJ01000019.1"/>
</dbReference>
<dbReference type="InterPro" id="IPR058636">
    <property type="entry name" value="Beta-barrel_YknX"/>
</dbReference>
<evidence type="ECO:0000256" key="1">
    <source>
        <dbReference type="ARBA" id="ARBA00004167"/>
    </source>
</evidence>
<evidence type="ECO:0000256" key="2">
    <source>
        <dbReference type="ARBA" id="ARBA00022692"/>
    </source>
</evidence>
<comment type="subcellular location">
    <subcellularLocation>
        <location evidence="1">Membrane</location>
        <topology evidence="1">Single-pass membrane protein</topology>
    </subcellularLocation>
</comment>
<feature type="domain" description="YknX-like beta-barrel" evidence="8">
    <location>
        <begin position="292"/>
        <end position="379"/>
    </location>
</feature>
<evidence type="ECO:0000259" key="8">
    <source>
        <dbReference type="Pfam" id="PF25990"/>
    </source>
</evidence>
<evidence type="ECO:0000256" key="6">
    <source>
        <dbReference type="SAM" id="Phobius"/>
    </source>
</evidence>
<dbReference type="Pfam" id="PF25990">
    <property type="entry name" value="Beta-barrel_YknX"/>
    <property type="match status" value="1"/>
</dbReference>
<dbReference type="PANTHER" id="PTHR30386">
    <property type="entry name" value="MEMBRANE FUSION SUBUNIT OF EMRAB-TOLC MULTIDRUG EFFLUX PUMP"/>
    <property type="match status" value="1"/>
</dbReference>
<dbReference type="AlphaFoldDB" id="A0A059F5X6"/>
<keyword evidence="10" id="KW-1185">Reference proteome</keyword>
<comment type="caution">
    <text evidence="9">The sequence shown here is derived from an EMBL/GenBank/DDBJ whole genome shotgun (WGS) entry which is preliminary data.</text>
</comment>
<organism evidence="9 10">
    <name type="scientific">Hyphomonas jannaschiana VP2</name>
    <dbReference type="NCBI Taxonomy" id="1280952"/>
    <lineage>
        <taxon>Bacteria</taxon>
        <taxon>Pseudomonadati</taxon>
        <taxon>Pseudomonadota</taxon>
        <taxon>Alphaproteobacteria</taxon>
        <taxon>Hyphomonadales</taxon>
        <taxon>Hyphomonadaceae</taxon>
        <taxon>Hyphomonas</taxon>
    </lineage>
</organism>
<dbReference type="Gene3D" id="2.40.50.100">
    <property type="match status" value="1"/>
</dbReference>
<name>A0A059F5X6_9PROT</name>
<evidence type="ECO:0000256" key="5">
    <source>
        <dbReference type="SAM" id="Coils"/>
    </source>
</evidence>
<sequence>MDGNTQVTPEVETLQPTRTPLRAHLRNPRVRLGLAIGLGLLVLLGLFRFMADRAAYVSTSDARIAADMIAVSTDISGKITSQRVSVGDMVKTGDVLYTIDDREAAYTLAEFEAEANRLRAEIAREEARIGLASSKAGSEVAARRAGTQSASASVEAARSNLETAQRDYDRTQGLFDRGLVPQSALDQSRNALDTARQGLLRAEADRDSARAEQRTASIQGEEVRLIELDLGVLRASLQQAEARVDAQRVVLEQHTIRAPIDGVIDELFYDTGEHSLRGFRVALMHDPDAVWVSANIKETDIRKIETGADVRVKADSHPGTKITGTVTKIHNATLGESALMPNPNANGVFTKITQRITVRIDLDDPGLRLRPGTMVTVRIRKQPSKTSA</sequence>
<dbReference type="Proteomes" id="UP000024816">
    <property type="component" value="Unassembled WGS sequence"/>
</dbReference>
<evidence type="ECO:0000256" key="4">
    <source>
        <dbReference type="ARBA" id="ARBA00023136"/>
    </source>
</evidence>
<dbReference type="OrthoDB" id="9811754at2"/>
<dbReference type="EMBL" id="ARYJ01000019">
    <property type="protein sequence ID" value="KCZ83311.1"/>
    <property type="molecule type" value="Genomic_DNA"/>
</dbReference>
<protein>
    <submittedName>
        <fullName evidence="9">Membrane fusion protein family protein</fullName>
    </submittedName>
</protein>
<evidence type="ECO:0000259" key="7">
    <source>
        <dbReference type="Pfam" id="PF25917"/>
    </source>
</evidence>
<reference evidence="9 10" key="1">
    <citation type="journal article" date="2014" name="Antonie Van Leeuwenhoek">
        <title>Hyphomonas beringensis sp. nov. and Hyphomonas chukchiensis sp. nov., isolated from surface seawater of the Bering Sea and Chukchi Sea.</title>
        <authorList>
            <person name="Li C."/>
            <person name="Lai Q."/>
            <person name="Li G."/>
            <person name="Dong C."/>
            <person name="Wang J."/>
            <person name="Liao Y."/>
            <person name="Shao Z."/>
        </authorList>
    </citation>
    <scope>NUCLEOTIDE SEQUENCE [LARGE SCALE GENOMIC DNA]</scope>
    <source>
        <strain evidence="9 10">VP2</strain>
    </source>
</reference>
<dbReference type="eggNOG" id="COG1566">
    <property type="taxonomic scope" value="Bacteria"/>
</dbReference>
<feature type="coiled-coil region" evidence="5">
    <location>
        <begin position="108"/>
        <end position="212"/>
    </location>
</feature>
<feature type="transmembrane region" description="Helical" evidence="6">
    <location>
        <begin position="32"/>
        <end position="51"/>
    </location>
</feature>
<evidence type="ECO:0000313" key="10">
    <source>
        <dbReference type="Proteomes" id="UP000024816"/>
    </source>
</evidence>
<accession>A0A059F5X6</accession>
<keyword evidence="3 6" id="KW-1133">Transmembrane helix</keyword>
<keyword evidence="5" id="KW-0175">Coiled coil</keyword>
<dbReference type="Gene3D" id="1.10.287.470">
    <property type="entry name" value="Helix hairpin bin"/>
    <property type="match status" value="2"/>
</dbReference>
<dbReference type="PANTHER" id="PTHR30386:SF26">
    <property type="entry name" value="TRANSPORT PROTEIN COMB"/>
    <property type="match status" value="1"/>
</dbReference>
<dbReference type="GO" id="GO:0015562">
    <property type="term" value="F:efflux transmembrane transporter activity"/>
    <property type="evidence" value="ECO:0007669"/>
    <property type="project" value="InterPro"/>
</dbReference>
<dbReference type="SUPFAM" id="SSF111369">
    <property type="entry name" value="HlyD-like secretion proteins"/>
    <property type="match status" value="2"/>
</dbReference>
<evidence type="ECO:0000256" key="3">
    <source>
        <dbReference type="ARBA" id="ARBA00022989"/>
    </source>
</evidence>